<evidence type="ECO:0008006" key="4">
    <source>
        <dbReference type="Google" id="ProtNLM"/>
    </source>
</evidence>
<gene>
    <name evidence="2" type="ORF">NQ314_019322</name>
</gene>
<evidence type="ECO:0000256" key="1">
    <source>
        <dbReference type="ARBA" id="ARBA00025758"/>
    </source>
</evidence>
<organism evidence="2 3">
    <name type="scientific">Rhamnusium bicolor</name>
    <dbReference type="NCBI Taxonomy" id="1586634"/>
    <lineage>
        <taxon>Eukaryota</taxon>
        <taxon>Metazoa</taxon>
        <taxon>Ecdysozoa</taxon>
        <taxon>Arthropoda</taxon>
        <taxon>Hexapoda</taxon>
        <taxon>Insecta</taxon>
        <taxon>Pterygota</taxon>
        <taxon>Neoptera</taxon>
        <taxon>Endopterygota</taxon>
        <taxon>Coleoptera</taxon>
        <taxon>Polyphaga</taxon>
        <taxon>Cucujiformia</taxon>
        <taxon>Chrysomeloidea</taxon>
        <taxon>Cerambycidae</taxon>
        <taxon>Lepturinae</taxon>
        <taxon>Rhagiini</taxon>
        <taxon>Rhamnusium</taxon>
    </lineage>
</organism>
<dbReference type="GO" id="GO:0000387">
    <property type="term" value="P:spliceosomal snRNP assembly"/>
    <property type="evidence" value="ECO:0007669"/>
    <property type="project" value="InterPro"/>
</dbReference>
<dbReference type="GO" id="GO:0005634">
    <property type="term" value="C:nucleus"/>
    <property type="evidence" value="ECO:0007669"/>
    <property type="project" value="TreeGrafter"/>
</dbReference>
<dbReference type="Pfam" id="PF04938">
    <property type="entry name" value="SIP1"/>
    <property type="match status" value="1"/>
</dbReference>
<protein>
    <recommendedName>
        <fullName evidence="4">Gem-associated protein 2</fullName>
    </recommendedName>
</protein>
<dbReference type="AlphaFoldDB" id="A0AAV8WNG2"/>
<dbReference type="Gene3D" id="1.20.58.1070">
    <property type="match status" value="1"/>
</dbReference>
<proteinExistence type="inferred from homology"/>
<dbReference type="PANTHER" id="PTHR12794">
    <property type="entry name" value="GEMIN2"/>
    <property type="match status" value="1"/>
</dbReference>
<dbReference type="InterPro" id="IPR035426">
    <property type="entry name" value="Gemin2/Brr1"/>
</dbReference>
<dbReference type="GO" id="GO:0032797">
    <property type="term" value="C:SMN complex"/>
    <property type="evidence" value="ECO:0007669"/>
    <property type="project" value="TreeGrafter"/>
</dbReference>
<dbReference type="PANTHER" id="PTHR12794:SF0">
    <property type="entry name" value="GEM-ASSOCIATED PROTEIN 2"/>
    <property type="match status" value="1"/>
</dbReference>
<comment type="caution">
    <text evidence="2">The sequence shown here is derived from an EMBL/GenBank/DDBJ whole genome shotgun (WGS) entry which is preliminary data.</text>
</comment>
<dbReference type="EMBL" id="JANEYF010005462">
    <property type="protein sequence ID" value="KAJ8928142.1"/>
    <property type="molecule type" value="Genomic_DNA"/>
</dbReference>
<keyword evidence="3" id="KW-1185">Reference proteome</keyword>
<name>A0AAV8WNG2_9CUCU</name>
<sequence length="205" mass="23364">MSESGSSDEECVGLLKKAIDVELPANFNPNSVPQNGEEYLHHVNTKRVAPDYCLPTKEWQDNKIEDFTDFRKYVHSKITSEPTVTSFNEECFIEKVRNEIPVFSQVTQYSQASKIRMLQIIAKYLEALSPGESIEDNMGTWIYAILTLLEIPLSPSCCHTLREFAKKCAVLRSNLPNSVNESLYTPLNLYICLVARYFNQLDLAD</sequence>
<reference evidence="2" key="1">
    <citation type="journal article" date="2023" name="Insect Mol. Biol.">
        <title>Genome sequencing provides insights into the evolution of gene families encoding plant cell wall-degrading enzymes in longhorned beetles.</title>
        <authorList>
            <person name="Shin N.R."/>
            <person name="Okamura Y."/>
            <person name="Kirsch R."/>
            <person name="Pauchet Y."/>
        </authorList>
    </citation>
    <scope>NUCLEOTIDE SEQUENCE</scope>
    <source>
        <strain evidence="2">RBIC_L_NR</strain>
    </source>
</reference>
<dbReference type="Proteomes" id="UP001162156">
    <property type="component" value="Unassembled WGS sequence"/>
</dbReference>
<evidence type="ECO:0000313" key="2">
    <source>
        <dbReference type="EMBL" id="KAJ8928142.1"/>
    </source>
</evidence>
<evidence type="ECO:0000313" key="3">
    <source>
        <dbReference type="Proteomes" id="UP001162156"/>
    </source>
</evidence>
<comment type="similarity">
    <text evidence="1">Belongs to the gemin-2 family.</text>
</comment>
<accession>A0AAV8WNG2</accession>